<dbReference type="SUPFAM" id="SSF53300">
    <property type="entry name" value="vWA-like"/>
    <property type="match status" value="1"/>
</dbReference>
<name>A0A2W5MDY2_ANCNO</name>
<feature type="domain" description="VWFA" evidence="2">
    <location>
        <begin position="149"/>
        <end position="427"/>
    </location>
</feature>
<keyword evidence="1" id="KW-0812">Transmembrane</keyword>
<dbReference type="Proteomes" id="UP000249577">
    <property type="component" value="Unassembled WGS sequence"/>
</dbReference>
<dbReference type="Gene3D" id="3.40.50.410">
    <property type="entry name" value="von Willebrand factor, type A domain"/>
    <property type="match status" value="1"/>
</dbReference>
<dbReference type="AlphaFoldDB" id="A0A2W5MDY2"/>
<protein>
    <submittedName>
        <fullName evidence="3">Pilus assembly protein</fullName>
    </submittedName>
</protein>
<dbReference type="EMBL" id="QFPN01000002">
    <property type="protein sequence ID" value="PZQ18097.1"/>
    <property type="molecule type" value="Genomic_DNA"/>
</dbReference>
<dbReference type="PROSITE" id="PS50234">
    <property type="entry name" value="VWFA"/>
    <property type="match status" value="1"/>
</dbReference>
<keyword evidence="1" id="KW-1133">Transmembrane helix</keyword>
<evidence type="ECO:0000313" key="3">
    <source>
        <dbReference type="EMBL" id="PZQ18097.1"/>
    </source>
</evidence>
<dbReference type="InterPro" id="IPR002035">
    <property type="entry name" value="VWF_A"/>
</dbReference>
<organism evidence="3 4">
    <name type="scientific">Ancylobacter novellus</name>
    <name type="common">Thiobacillus novellus</name>
    <dbReference type="NCBI Taxonomy" id="921"/>
    <lineage>
        <taxon>Bacteria</taxon>
        <taxon>Pseudomonadati</taxon>
        <taxon>Pseudomonadota</taxon>
        <taxon>Alphaproteobacteria</taxon>
        <taxon>Hyphomicrobiales</taxon>
        <taxon>Xanthobacteraceae</taxon>
        <taxon>Ancylobacter</taxon>
    </lineage>
</organism>
<sequence length="438" mass="46333">MGSVLKLGGRRSPRFTRDENGAVAPIIGLGFVMLILATGFAVDVGRGTLVKARLSDALDAAGLAVGAKLSGTSDYNAEALRYVTANFKSGYAGATVDGSSVKAVVSTDKTTITLSASATVPTAFMRIVGSNVMKVSASSEIKRKTTGLEVALVLDTTGSMSGSMTALKSAANNLVDTLFGTDTTAENLFMSVVPFSQTVNIGTTRSSWVNFTNASKSVWKGCVMARGSGYDQTDQPPSASSYYFNDYYYPNSGGGLYCPSAVSPPSNVKSVTKAAITAMNAAGNTHINLGAVWGWRMLSPNWRGYWGSTAWKGTTLPLAYNTDKMQKAIVLMTDGDNTMSSSIYTAYQWLSDKKLGTSNASTAVTELNTRLKTVCNSMKTNSIIVYTIAFNNPGTTTKALLQACATSTSFYFDATNETELAASFQRIADSLSNLRVSK</sequence>
<evidence type="ECO:0000256" key="1">
    <source>
        <dbReference type="SAM" id="Phobius"/>
    </source>
</evidence>
<keyword evidence="1" id="KW-0472">Membrane</keyword>
<accession>A0A2W5MDY2</accession>
<dbReference type="InterPro" id="IPR036465">
    <property type="entry name" value="vWFA_dom_sf"/>
</dbReference>
<feature type="transmembrane region" description="Helical" evidence="1">
    <location>
        <begin position="21"/>
        <end position="42"/>
    </location>
</feature>
<evidence type="ECO:0000313" key="4">
    <source>
        <dbReference type="Proteomes" id="UP000249577"/>
    </source>
</evidence>
<dbReference type="Pfam" id="PF13400">
    <property type="entry name" value="Tad"/>
    <property type="match status" value="1"/>
</dbReference>
<evidence type="ECO:0000259" key="2">
    <source>
        <dbReference type="PROSITE" id="PS50234"/>
    </source>
</evidence>
<reference evidence="3 4" key="1">
    <citation type="submission" date="2017-08" db="EMBL/GenBank/DDBJ databases">
        <title>Infants hospitalized years apart are colonized by the same room-sourced microbial strains.</title>
        <authorList>
            <person name="Brooks B."/>
            <person name="Olm M.R."/>
            <person name="Firek B.A."/>
            <person name="Baker R."/>
            <person name="Thomas B.C."/>
            <person name="Morowitz M.J."/>
            <person name="Banfield J.F."/>
        </authorList>
    </citation>
    <scope>NUCLEOTIDE SEQUENCE [LARGE SCALE GENOMIC DNA]</scope>
    <source>
        <strain evidence="3">S2_005_003_R2_43</strain>
    </source>
</reference>
<proteinExistence type="predicted"/>
<comment type="caution">
    <text evidence="3">The sequence shown here is derived from an EMBL/GenBank/DDBJ whole genome shotgun (WGS) entry which is preliminary data.</text>
</comment>
<gene>
    <name evidence="3" type="ORF">DI565_05150</name>
</gene>
<dbReference type="InterPro" id="IPR028087">
    <property type="entry name" value="Tad_N"/>
</dbReference>